<dbReference type="EMBL" id="UZAG01000984">
    <property type="protein sequence ID" value="VDO10077.1"/>
    <property type="molecule type" value="Genomic_DNA"/>
</dbReference>
<protein>
    <submittedName>
        <fullName evidence="1 3">Uncharacterized protein</fullName>
    </submittedName>
</protein>
<dbReference type="AlphaFoldDB" id="A0A0R3Q6T8"/>
<evidence type="ECO:0000313" key="2">
    <source>
        <dbReference type="Proteomes" id="UP000280834"/>
    </source>
</evidence>
<reference evidence="3" key="1">
    <citation type="submission" date="2017-02" db="UniProtKB">
        <authorList>
            <consortium name="WormBaseParasite"/>
        </authorList>
    </citation>
    <scope>IDENTIFICATION</scope>
</reference>
<reference evidence="1 2" key="2">
    <citation type="submission" date="2018-11" db="EMBL/GenBank/DDBJ databases">
        <authorList>
            <consortium name="Pathogen Informatics"/>
        </authorList>
    </citation>
    <scope>NUCLEOTIDE SEQUENCE [LARGE SCALE GENOMIC DNA]</scope>
</reference>
<gene>
    <name evidence="1" type="ORF">BTMF_LOCUS1370</name>
</gene>
<sequence>MKGEMLNNIWRKKLGLKGLALSIKNDNGVTNGFHCPYFSQQQQELVQSLSAGIFLSILRRFVARPKHSELM</sequence>
<accession>A0A0R3Q6T8</accession>
<keyword evidence="2" id="KW-1185">Reference proteome</keyword>
<evidence type="ECO:0000313" key="1">
    <source>
        <dbReference type="EMBL" id="VDO10077.1"/>
    </source>
</evidence>
<dbReference type="WBParaSite" id="BTMF_0000204201-mRNA-1">
    <property type="protein sequence ID" value="BTMF_0000204201-mRNA-1"/>
    <property type="gene ID" value="BTMF_0000204201"/>
</dbReference>
<proteinExistence type="predicted"/>
<dbReference type="Proteomes" id="UP000280834">
    <property type="component" value="Unassembled WGS sequence"/>
</dbReference>
<evidence type="ECO:0000313" key="3">
    <source>
        <dbReference type="WBParaSite" id="BTMF_0000204201-mRNA-1"/>
    </source>
</evidence>
<organism evidence="3">
    <name type="scientific">Brugia timori</name>
    <dbReference type="NCBI Taxonomy" id="42155"/>
    <lineage>
        <taxon>Eukaryota</taxon>
        <taxon>Metazoa</taxon>
        <taxon>Ecdysozoa</taxon>
        <taxon>Nematoda</taxon>
        <taxon>Chromadorea</taxon>
        <taxon>Rhabditida</taxon>
        <taxon>Spirurina</taxon>
        <taxon>Spiruromorpha</taxon>
        <taxon>Filarioidea</taxon>
        <taxon>Onchocercidae</taxon>
        <taxon>Brugia</taxon>
    </lineage>
</organism>
<name>A0A0R3Q6T8_9BILA</name>